<keyword evidence="1" id="KW-0472">Membrane</keyword>
<evidence type="ECO:0000256" key="1">
    <source>
        <dbReference type="SAM" id="Phobius"/>
    </source>
</evidence>
<reference evidence="2 3" key="1">
    <citation type="submission" date="2017-10" db="EMBL/GenBank/DDBJ databases">
        <authorList>
            <person name="Banno H."/>
            <person name="Chua N.-H."/>
        </authorList>
    </citation>
    <scope>NUCLEOTIDE SEQUENCE [LARGE SCALE GENOMIC DNA]</scope>
    <source>
        <strain evidence="2 3">YW11</strain>
    </source>
</reference>
<keyword evidence="1" id="KW-1133">Transmembrane helix</keyword>
<name>A0A2C7A9I7_9PROT</name>
<feature type="transmembrane region" description="Helical" evidence="1">
    <location>
        <begin position="40"/>
        <end position="63"/>
    </location>
</feature>
<evidence type="ECO:0000313" key="2">
    <source>
        <dbReference type="EMBL" id="PHK93714.1"/>
    </source>
</evidence>
<feature type="transmembrane region" description="Helical" evidence="1">
    <location>
        <begin position="69"/>
        <end position="90"/>
    </location>
</feature>
<dbReference type="AlphaFoldDB" id="A0A2C7A9I7"/>
<gene>
    <name evidence="2" type="ORF">CR162_17145</name>
</gene>
<organism evidence="2 3">
    <name type="scientific">Teichococcus rhizosphaerae</name>
    <dbReference type="NCBI Taxonomy" id="1335062"/>
    <lineage>
        <taxon>Bacteria</taxon>
        <taxon>Pseudomonadati</taxon>
        <taxon>Pseudomonadota</taxon>
        <taxon>Alphaproteobacteria</taxon>
        <taxon>Acetobacterales</taxon>
        <taxon>Roseomonadaceae</taxon>
        <taxon>Roseomonas</taxon>
    </lineage>
</organism>
<dbReference type="Proteomes" id="UP000223527">
    <property type="component" value="Unassembled WGS sequence"/>
</dbReference>
<comment type="caution">
    <text evidence="2">The sequence shown here is derived from an EMBL/GenBank/DDBJ whole genome shotgun (WGS) entry which is preliminary data.</text>
</comment>
<dbReference type="EMBL" id="PDNU01000037">
    <property type="protein sequence ID" value="PHK93714.1"/>
    <property type="molecule type" value="Genomic_DNA"/>
</dbReference>
<evidence type="ECO:0000313" key="3">
    <source>
        <dbReference type="Proteomes" id="UP000223527"/>
    </source>
</evidence>
<keyword evidence="1" id="KW-0812">Transmembrane</keyword>
<protein>
    <submittedName>
        <fullName evidence="2">Uncharacterized protein</fullName>
    </submittedName>
</protein>
<proteinExistence type="predicted"/>
<keyword evidence="3" id="KW-1185">Reference proteome</keyword>
<accession>A0A2C7A9I7</accession>
<dbReference type="RefSeq" id="WP_099096760.1">
    <property type="nucleotide sequence ID" value="NZ_PDNU01000037.1"/>
</dbReference>
<sequence>MPILSRAVDAPAAPRASGAFQRRVDGEEVLYTVHPARPPLAFRAAALLLAGLFGLPALGVLLSPSRHDGVSLLAAAGGLGIAGLAAWALLRGRRARRVQRFRLRPGGVEREGRFLPWPASAALRVARPEAGPYARGASGIHGLAARIAAQQHAAEACLFLDGGEGGPALLASGLDLPTAEALREALSSDRLSARPPQ</sequence>